<feature type="compositionally biased region" description="Basic and acidic residues" evidence="1">
    <location>
        <begin position="14"/>
        <end position="25"/>
    </location>
</feature>
<sequence>MLRVGRAAAAGVDGGERGPESDRGRRTFYRPGLWSTADRHTVPLSRFLSPAQSGGSPGRGRQRSRLGGGIQSVSGPAARSLPPSDQPPPPPPAASRHLEPPSLNTAPSQLLTPAGLTHRRNYVTIRPD</sequence>
<name>A0AAV7W4B3_PLEWA</name>
<comment type="caution">
    <text evidence="2">The sequence shown here is derived from an EMBL/GenBank/DDBJ whole genome shotgun (WGS) entry which is preliminary data.</text>
</comment>
<feature type="region of interest" description="Disordered" evidence="1">
    <location>
        <begin position="1"/>
        <end position="128"/>
    </location>
</feature>
<feature type="compositionally biased region" description="Polar residues" evidence="1">
    <location>
        <begin position="102"/>
        <end position="111"/>
    </location>
</feature>
<dbReference type="EMBL" id="JANPWB010000002">
    <property type="protein sequence ID" value="KAJ1207377.1"/>
    <property type="molecule type" value="Genomic_DNA"/>
</dbReference>
<evidence type="ECO:0000256" key="1">
    <source>
        <dbReference type="SAM" id="MobiDB-lite"/>
    </source>
</evidence>
<organism evidence="2 3">
    <name type="scientific">Pleurodeles waltl</name>
    <name type="common">Iberian ribbed newt</name>
    <dbReference type="NCBI Taxonomy" id="8319"/>
    <lineage>
        <taxon>Eukaryota</taxon>
        <taxon>Metazoa</taxon>
        <taxon>Chordata</taxon>
        <taxon>Craniata</taxon>
        <taxon>Vertebrata</taxon>
        <taxon>Euteleostomi</taxon>
        <taxon>Amphibia</taxon>
        <taxon>Batrachia</taxon>
        <taxon>Caudata</taxon>
        <taxon>Salamandroidea</taxon>
        <taxon>Salamandridae</taxon>
        <taxon>Pleurodelinae</taxon>
        <taxon>Pleurodeles</taxon>
    </lineage>
</organism>
<feature type="compositionally biased region" description="Pro residues" evidence="1">
    <location>
        <begin position="84"/>
        <end position="93"/>
    </location>
</feature>
<reference evidence="2" key="1">
    <citation type="journal article" date="2022" name="bioRxiv">
        <title>Sequencing and chromosome-scale assembly of the giantPleurodeles waltlgenome.</title>
        <authorList>
            <person name="Brown T."/>
            <person name="Elewa A."/>
            <person name="Iarovenko S."/>
            <person name="Subramanian E."/>
            <person name="Araus A.J."/>
            <person name="Petzold A."/>
            <person name="Susuki M."/>
            <person name="Suzuki K.-i.T."/>
            <person name="Hayashi T."/>
            <person name="Toyoda A."/>
            <person name="Oliveira C."/>
            <person name="Osipova E."/>
            <person name="Leigh N.D."/>
            <person name="Simon A."/>
            <person name="Yun M.H."/>
        </authorList>
    </citation>
    <scope>NUCLEOTIDE SEQUENCE</scope>
    <source>
        <strain evidence="2">20211129_DDA</strain>
        <tissue evidence="2">Liver</tissue>
    </source>
</reference>
<dbReference type="AlphaFoldDB" id="A0AAV7W4B3"/>
<feature type="compositionally biased region" description="Low complexity" evidence="1">
    <location>
        <begin position="1"/>
        <end position="11"/>
    </location>
</feature>
<proteinExistence type="predicted"/>
<protein>
    <submittedName>
        <fullName evidence="2">Uncharacterized protein</fullName>
    </submittedName>
</protein>
<accession>A0AAV7W4B3</accession>
<evidence type="ECO:0000313" key="3">
    <source>
        <dbReference type="Proteomes" id="UP001066276"/>
    </source>
</evidence>
<evidence type="ECO:0000313" key="2">
    <source>
        <dbReference type="EMBL" id="KAJ1207377.1"/>
    </source>
</evidence>
<dbReference type="Proteomes" id="UP001066276">
    <property type="component" value="Chromosome 1_2"/>
</dbReference>
<keyword evidence="3" id="KW-1185">Reference proteome</keyword>
<gene>
    <name evidence="2" type="ORF">NDU88_002768</name>
</gene>